<evidence type="ECO:0000313" key="4">
    <source>
        <dbReference type="EMBL" id="KMZ60244.1"/>
    </source>
</evidence>
<comment type="caution">
    <text evidence="4">The sequence shown here is derived from an EMBL/GenBank/DDBJ whole genome shotgun (WGS) entry which is preliminary data.</text>
</comment>
<feature type="compositionally biased region" description="Basic and acidic residues" evidence="2">
    <location>
        <begin position="48"/>
        <end position="67"/>
    </location>
</feature>
<dbReference type="PROSITE" id="PS50102">
    <property type="entry name" value="RRM"/>
    <property type="match status" value="2"/>
</dbReference>
<feature type="domain" description="RRM" evidence="3">
    <location>
        <begin position="233"/>
        <end position="309"/>
    </location>
</feature>
<sequence>MGTVKCDHEISDLNDLDLESKITITIGDKVESDQVKDAVVSDEGSLSTDKESNEEKKKRNLGKEKVNEKADDSITVLPISKSNPLEEEFVPQSRSRYCKVVVSNVGRSSTNVGLSDHRRRTNNRTSLAQGEERIKRTIYVCNIDLNISEDYLVSMFSKYGPVVDCRICMDPSSIRRIAFVEFTDKVGTAAALAMSGTIVGFYPIKVLPSRTAIAPVNPTYLPRSDIEQEVCNRTIYCKNIDKNITQPALKDFFQSGCGQVAQLKLLGDGKFPTRTAFIEFVMAESAVAALNCSGVMLGNCSIRISPSKTPIRIPAVHRSNRN</sequence>
<gene>
    <name evidence="4" type="ORF">ZOSMA_5G01090</name>
</gene>
<dbReference type="EMBL" id="LFYR01001623">
    <property type="protein sequence ID" value="KMZ60244.1"/>
    <property type="molecule type" value="Genomic_DNA"/>
</dbReference>
<organism evidence="4 5">
    <name type="scientific">Zostera marina</name>
    <name type="common">Eelgrass</name>
    <dbReference type="NCBI Taxonomy" id="29655"/>
    <lineage>
        <taxon>Eukaryota</taxon>
        <taxon>Viridiplantae</taxon>
        <taxon>Streptophyta</taxon>
        <taxon>Embryophyta</taxon>
        <taxon>Tracheophyta</taxon>
        <taxon>Spermatophyta</taxon>
        <taxon>Magnoliopsida</taxon>
        <taxon>Liliopsida</taxon>
        <taxon>Zosteraceae</taxon>
        <taxon>Zostera</taxon>
    </lineage>
</organism>
<dbReference type="InterPro" id="IPR035979">
    <property type="entry name" value="RBD_domain_sf"/>
</dbReference>
<protein>
    <recommendedName>
        <fullName evidence="3">RRM domain-containing protein</fullName>
    </recommendedName>
</protein>
<dbReference type="PANTHER" id="PTHR32343">
    <property type="entry name" value="SERINE/ARGININE-RICH SPLICING FACTOR"/>
    <property type="match status" value="1"/>
</dbReference>
<dbReference type="InterPro" id="IPR012677">
    <property type="entry name" value="Nucleotide-bd_a/b_plait_sf"/>
</dbReference>
<accession>A0A0K9NTZ7</accession>
<dbReference type="Proteomes" id="UP000036987">
    <property type="component" value="Unassembled WGS sequence"/>
</dbReference>
<dbReference type="SMART" id="SM00360">
    <property type="entry name" value="RRM"/>
    <property type="match status" value="2"/>
</dbReference>
<evidence type="ECO:0000256" key="2">
    <source>
        <dbReference type="SAM" id="MobiDB-lite"/>
    </source>
</evidence>
<evidence type="ECO:0000313" key="5">
    <source>
        <dbReference type="Proteomes" id="UP000036987"/>
    </source>
</evidence>
<dbReference type="InterPro" id="IPR000504">
    <property type="entry name" value="RRM_dom"/>
</dbReference>
<feature type="domain" description="RRM" evidence="3">
    <location>
        <begin position="136"/>
        <end position="211"/>
    </location>
</feature>
<evidence type="ECO:0000256" key="1">
    <source>
        <dbReference type="PROSITE-ProRule" id="PRU00176"/>
    </source>
</evidence>
<feature type="region of interest" description="Disordered" evidence="2">
    <location>
        <begin position="33"/>
        <end position="67"/>
    </location>
</feature>
<dbReference type="PANTHER" id="PTHR32343:SF72">
    <property type="entry name" value="POLYADENYLATE-BINDING PROTEIN-INTERACTING PROTEIN 11"/>
    <property type="match status" value="1"/>
</dbReference>
<reference evidence="5" key="1">
    <citation type="journal article" date="2016" name="Nature">
        <title>The genome of the seagrass Zostera marina reveals angiosperm adaptation to the sea.</title>
        <authorList>
            <person name="Olsen J.L."/>
            <person name="Rouze P."/>
            <person name="Verhelst B."/>
            <person name="Lin Y.-C."/>
            <person name="Bayer T."/>
            <person name="Collen J."/>
            <person name="Dattolo E."/>
            <person name="De Paoli E."/>
            <person name="Dittami S."/>
            <person name="Maumus F."/>
            <person name="Michel G."/>
            <person name="Kersting A."/>
            <person name="Lauritano C."/>
            <person name="Lohaus R."/>
            <person name="Toepel M."/>
            <person name="Tonon T."/>
            <person name="Vanneste K."/>
            <person name="Amirebrahimi M."/>
            <person name="Brakel J."/>
            <person name="Bostroem C."/>
            <person name="Chovatia M."/>
            <person name="Grimwood J."/>
            <person name="Jenkins J.W."/>
            <person name="Jueterbock A."/>
            <person name="Mraz A."/>
            <person name="Stam W.T."/>
            <person name="Tice H."/>
            <person name="Bornberg-Bauer E."/>
            <person name="Green P.J."/>
            <person name="Pearson G.A."/>
            <person name="Procaccini G."/>
            <person name="Duarte C.M."/>
            <person name="Schmutz J."/>
            <person name="Reusch T.B.H."/>
            <person name="Van de Peer Y."/>
        </authorList>
    </citation>
    <scope>NUCLEOTIDE SEQUENCE [LARGE SCALE GENOMIC DNA]</scope>
    <source>
        <strain evidence="5">cv. Finnish</strain>
    </source>
</reference>
<dbReference type="Gene3D" id="3.30.70.330">
    <property type="match status" value="2"/>
</dbReference>
<keyword evidence="5" id="KW-1185">Reference proteome</keyword>
<dbReference type="GO" id="GO:0003723">
    <property type="term" value="F:RNA binding"/>
    <property type="evidence" value="ECO:0007669"/>
    <property type="project" value="UniProtKB-UniRule"/>
</dbReference>
<name>A0A0K9NTZ7_ZOSMR</name>
<dbReference type="Pfam" id="PF00076">
    <property type="entry name" value="RRM_1"/>
    <property type="match status" value="2"/>
</dbReference>
<dbReference type="SUPFAM" id="SSF54928">
    <property type="entry name" value="RNA-binding domain, RBD"/>
    <property type="match status" value="2"/>
</dbReference>
<proteinExistence type="predicted"/>
<dbReference type="AlphaFoldDB" id="A0A0K9NTZ7"/>
<dbReference type="STRING" id="29655.A0A0K9NTZ7"/>
<evidence type="ECO:0000259" key="3">
    <source>
        <dbReference type="PROSITE" id="PS50102"/>
    </source>
</evidence>
<dbReference type="OrthoDB" id="7763451at2759"/>
<keyword evidence="1" id="KW-0694">RNA-binding</keyword>